<dbReference type="SUPFAM" id="SSF56529">
    <property type="entry name" value="FAH"/>
    <property type="match status" value="1"/>
</dbReference>
<dbReference type="GO" id="GO:0016787">
    <property type="term" value="F:hydrolase activity"/>
    <property type="evidence" value="ECO:0007669"/>
    <property type="project" value="UniProtKB-KW"/>
</dbReference>
<evidence type="ECO:0000259" key="3">
    <source>
        <dbReference type="Pfam" id="PF01557"/>
    </source>
</evidence>
<evidence type="ECO:0000313" key="5">
    <source>
        <dbReference type="Proteomes" id="UP000323917"/>
    </source>
</evidence>
<dbReference type="Pfam" id="PF01557">
    <property type="entry name" value="FAA_hydrolase"/>
    <property type="match status" value="1"/>
</dbReference>
<name>A0A5B9Q942_9BACT</name>
<dbReference type="KEGG" id="bgok:Pr1d_14130"/>
<keyword evidence="2" id="KW-0479">Metal-binding</keyword>
<dbReference type="InterPro" id="IPR036663">
    <property type="entry name" value="Fumarylacetoacetase_C_sf"/>
</dbReference>
<dbReference type="InterPro" id="IPR051121">
    <property type="entry name" value="FAH"/>
</dbReference>
<dbReference type="EMBL" id="CP042913">
    <property type="protein sequence ID" value="QEG34140.1"/>
    <property type="molecule type" value="Genomic_DNA"/>
</dbReference>
<evidence type="ECO:0000256" key="1">
    <source>
        <dbReference type="ARBA" id="ARBA00010211"/>
    </source>
</evidence>
<gene>
    <name evidence="4" type="ORF">Pr1d_14130</name>
</gene>
<comment type="similarity">
    <text evidence="1">Belongs to the FAH family.</text>
</comment>
<dbReference type="PANTHER" id="PTHR42796">
    <property type="entry name" value="FUMARYLACETOACETATE HYDROLASE DOMAIN-CONTAINING PROTEIN 2A-RELATED"/>
    <property type="match status" value="1"/>
</dbReference>
<dbReference type="InterPro" id="IPR011234">
    <property type="entry name" value="Fumarylacetoacetase-like_C"/>
</dbReference>
<keyword evidence="4" id="KW-0378">Hydrolase</keyword>
<proteinExistence type="inferred from homology"/>
<feature type="domain" description="Fumarylacetoacetase-like C-terminal" evidence="3">
    <location>
        <begin position="103"/>
        <end position="275"/>
    </location>
</feature>
<dbReference type="GO" id="GO:0046872">
    <property type="term" value="F:metal ion binding"/>
    <property type="evidence" value="ECO:0007669"/>
    <property type="project" value="UniProtKB-KW"/>
</dbReference>
<sequence length="276" mass="30422">MLLYRTDKGAVTIQDGQAYATEGEWDDLVNDDVLADRLASVVENSVPNPALLNAIHSPLPPLVSQEIWAAGVTYFRSRTARMEESEVAGGGDFYDRVYAAKRPELFLKATPHRTVGTGQAMHLRKDSKWIVPEPELTLAVSSKGKIIGYTIGNDLSCRDLEGENPLYLPQAKTFDRCASVGPALLITRDPLPKETTISLTIRREGAKVFEESTTLANLKRSPEELVEFLFRDNSHPKGCLLMTGTGIVPPDDFSLRPGDMVEIHIEGIGRLVNTME</sequence>
<dbReference type="Proteomes" id="UP000323917">
    <property type="component" value="Chromosome"/>
</dbReference>
<protein>
    <submittedName>
        <fullName evidence="4">Fumarylacetoacetate (FAA) hydrolase family protein</fullName>
    </submittedName>
</protein>
<evidence type="ECO:0000313" key="4">
    <source>
        <dbReference type="EMBL" id="QEG34140.1"/>
    </source>
</evidence>
<reference evidence="4 5" key="1">
    <citation type="submission" date="2019-08" db="EMBL/GenBank/DDBJ databases">
        <title>Deep-cultivation of Planctomycetes and their phenomic and genomic characterization uncovers novel biology.</title>
        <authorList>
            <person name="Wiegand S."/>
            <person name="Jogler M."/>
            <person name="Boedeker C."/>
            <person name="Pinto D."/>
            <person name="Vollmers J."/>
            <person name="Rivas-Marin E."/>
            <person name="Kohn T."/>
            <person name="Peeters S.H."/>
            <person name="Heuer A."/>
            <person name="Rast P."/>
            <person name="Oberbeckmann S."/>
            <person name="Bunk B."/>
            <person name="Jeske O."/>
            <person name="Meyerdierks A."/>
            <person name="Storesund J.E."/>
            <person name="Kallscheuer N."/>
            <person name="Luecker S."/>
            <person name="Lage O.M."/>
            <person name="Pohl T."/>
            <person name="Merkel B.J."/>
            <person name="Hornburger P."/>
            <person name="Mueller R.-W."/>
            <person name="Bruemmer F."/>
            <person name="Labrenz M."/>
            <person name="Spormann A.M."/>
            <person name="Op den Camp H."/>
            <person name="Overmann J."/>
            <person name="Amann R."/>
            <person name="Jetten M.S.M."/>
            <person name="Mascher T."/>
            <person name="Medema M.H."/>
            <person name="Devos D.P."/>
            <person name="Kaster A.-K."/>
            <person name="Ovreas L."/>
            <person name="Rohde M."/>
            <person name="Galperin M.Y."/>
            <person name="Jogler C."/>
        </authorList>
    </citation>
    <scope>NUCLEOTIDE SEQUENCE [LARGE SCALE GENOMIC DNA]</scope>
    <source>
        <strain evidence="4 5">Pr1d</strain>
    </source>
</reference>
<dbReference type="GO" id="GO:0044281">
    <property type="term" value="P:small molecule metabolic process"/>
    <property type="evidence" value="ECO:0007669"/>
    <property type="project" value="UniProtKB-ARBA"/>
</dbReference>
<evidence type="ECO:0000256" key="2">
    <source>
        <dbReference type="ARBA" id="ARBA00022723"/>
    </source>
</evidence>
<dbReference type="AlphaFoldDB" id="A0A5B9Q942"/>
<keyword evidence="5" id="KW-1185">Reference proteome</keyword>
<dbReference type="OrthoDB" id="9779415at2"/>
<accession>A0A5B9Q942</accession>
<dbReference type="Gene3D" id="3.90.850.10">
    <property type="entry name" value="Fumarylacetoacetase-like, C-terminal domain"/>
    <property type="match status" value="1"/>
</dbReference>
<dbReference type="PANTHER" id="PTHR42796:SF7">
    <property type="entry name" value="2-DEHYDRO-3-DEOXY-D-ARABINONATE DEHYDRATASE"/>
    <property type="match status" value="1"/>
</dbReference>
<organism evidence="4 5">
    <name type="scientific">Bythopirellula goksoeyrii</name>
    <dbReference type="NCBI Taxonomy" id="1400387"/>
    <lineage>
        <taxon>Bacteria</taxon>
        <taxon>Pseudomonadati</taxon>
        <taxon>Planctomycetota</taxon>
        <taxon>Planctomycetia</taxon>
        <taxon>Pirellulales</taxon>
        <taxon>Lacipirellulaceae</taxon>
        <taxon>Bythopirellula</taxon>
    </lineage>
</organism>